<comment type="caution">
    <text evidence="2">The sequence shown here is derived from an EMBL/GenBank/DDBJ whole genome shotgun (WGS) entry which is preliminary data.</text>
</comment>
<protein>
    <submittedName>
        <fullName evidence="2">Peptidase S16</fullName>
    </submittedName>
</protein>
<reference evidence="2 3" key="1">
    <citation type="submission" date="2019-05" db="EMBL/GenBank/DDBJ databases">
        <title>Mumia sp. nov., isolated from the intestinal contents of plateau pika (Ochotona curzoniae) in the Qinghai-Tibet plateau of China.</title>
        <authorList>
            <person name="Tian Z."/>
        </authorList>
    </citation>
    <scope>NUCLEOTIDE SEQUENCE [LARGE SCALE GENOMIC DNA]</scope>
    <source>
        <strain evidence="3">527</strain>
    </source>
</reference>
<proteinExistence type="predicted"/>
<dbReference type="EMBL" id="VDFR01000211">
    <property type="protein sequence ID" value="TNC30767.1"/>
    <property type="molecule type" value="Genomic_DNA"/>
</dbReference>
<organism evidence="2 3">
    <name type="scientific">Mumia zhuanghuii</name>
    <dbReference type="NCBI Taxonomy" id="2585211"/>
    <lineage>
        <taxon>Bacteria</taxon>
        <taxon>Bacillati</taxon>
        <taxon>Actinomycetota</taxon>
        <taxon>Actinomycetes</taxon>
        <taxon>Propionibacteriales</taxon>
        <taxon>Nocardioidaceae</taxon>
        <taxon>Mumia</taxon>
    </lineage>
</organism>
<dbReference type="InterPro" id="IPR015947">
    <property type="entry name" value="PUA-like_sf"/>
</dbReference>
<dbReference type="PANTHER" id="PTHR46732">
    <property type="entry name" value="ATP-DEPENDENT PROTEASE LA (LON) DOMAIN PROTEIN"/>
    <property type="match status" value="1"/>
</dbReference>
<dbReference type="RefSeq" id="WP_139107235.1">
    <property type="nucleotide sequence ID" value="NZ_VDFR01000211.1"/>
</dbReference>
<dbReference type="InterPro" id="IPR046336">
    <property type="entry name" value="Lon_prtase_N_sf"/>
</dbReference>
<dbReference type="AlphaFoldDB" id="A0A5C4MEG1"/>
<dbReference type="SMART" id="SM00464">
    <property type="entry name" value="LON"/>
    <property type="match status" value="1"/>
</dbReference>
<dbReference type="PANTHER" id="PTHR46732:SF8">
    <property type="entry name" value="ATP-DEPENDENT PROTEASE LA (LON) DOMAIN PROTEIN"/>
    <property type="match status" value="1"/>
</dbReference>
<evidence type="ECO:0000313" key="3">
    <source>
        <dbReference type="Proteomes" id="UP000306740"/>
    </source>
</evidence>
<dbReference type="InterPro" id="IPR003111">
    <property type="entry name" value="Lon_prtase_N"/>
</dbReference>
<dbReference type="OrthoDB" id="25394at2"/>
<evidence type="ECO:0000313" key="2">
    <source>
        <dbReference type="EMBL" id="TNC30767.1"/>
    </source>
</evidence>
<dbReference type="Pfam" id="PF02190">
    <property type="entry name" value="LON_substr_bdg"/>
    <property type="match status" value="1"/>
</dbReference>
<feature type="domain" description="Lon N-terminal" evidence="1">
    <location>
        <begin position="2"/>
        <end position="198"/>
    </location>
</feature>
<dbReference type="Gene3D" id="1.20.58.1480">
    <property type="match status" value="1"/>
</dbReference>
<dbReference type="Proteomes" id="UP000306740">
    <property type="component" value="Unassembled WGS sequence"/>
</dbReference>
<dbReference type="Gene3D" id="2.30.130.40">
    <property type="entry name" value="LON domain-like"/>
    <property type="match status" value="1"/>
</dbReference>
<name>A0A5C4MEG1_9ACTN</name>
<gene>
    <name evidence="2" type="ORF">FHE65_32425</name>
</gene>
<evidence type="ECO:0000259" key="1">
    <source>
        <dbReference type="PROSITE" id="PS51787"/>
    </source>
</evidence>
<dbReference type="SUPFAM" id="SSF88697">
    <property type="entry name" value="PUA domain-like"/>
    <property type="match status" value="1"/>
</dbReference>
<dbReference type="PROSITE" id="PS51787">
    <property type="entry name" value="LON_N"/>
    <property type="match status" value="1"/>
</dbReference>
<sequence>MARAIPLFPLGSVVLPGQTLSLHVFEDRYRDLVDYLLTLPAPERRFGIVSIREGYEVGESGVQSIHRVGVEVAITDVTGYDDGRYDLTVDAIGRIRLDAGVTGESFMWGHVEDLDEPVGKDVMMAADRAHAVFDAYRTELNRFRLDATVDELPGDPVDLSYLLASSAVLTLPDRQELLEADDAAERLRYYHHLMLSEISAMRAVPSLPAVDVARTSWSPN</sequence>
<accession>A0A5C4MEG1</accession>